<organism evidence="2 3">
    <name type="scientific">Chitinophaga chungangae</name>
    <dbReference type="NCBI Taxonomy" id="2821488"/>
    <lineage>
        <taxon>Bacteria</taxon>
        <taxon>Pseudomonadati</taxon>
        <taxon>Bacteroidota</taxon>
        <taxon>Chitinophagia</taxon>
        <taxon>Chitinophagales</taxon>
        <taxon>Chitinophagaceae</taxon>
        <taxon>Chitinophaga</taxon>
    </lineage>
</organism>
<feature type="transmembrane region" description="Helical" evidence="1">
    <location>
        <begin position="61"/>
        <end position="83"/>
    </location>
</feature>
<evidence type="ECO:0000256" key="1">
    <source>
        <dbReference type="SAM" id="Phobius"/>
    </source>
</evidence>
<keyword evidence="3" id="KW-1185">Reference proteome</keyword>
<accession>A0ABS3Y9Q3</accession>
<evidence type="ECO:0000313" key="3">
    <source>
        <dbReference type="Proteomes" id="UP000679126"/>
    </source>
</evidence>
<dbReference type="Proteomes" id="UP000679126">
    <property type="component" value="Unassembled WGS sequence"/>
</dbReference>
<sequence>MTEEKLHEHALYAVEAGKGKKFSDIPALLARKGLQPWEVEEVMELLAYDNARRNLFNARQYLLYSGLAVLVLVLYNVLMFRLAEGTGKPWWEIALKIAGSSGVMWFCYATVLTAFTFTLVLFFKRMRALSALKK</sequence>
<name>A0ABS3Y9Q3_9BACT</name>
<keyword evidence="1" id="KW-1133">Transmembrane helix</keyword>
<protein>
    <recommendedName>
        <fullName evidence="4">2TM domain-containing protein</fullName>
    </recommendedName>
</protein>
<comment type="caution">
    <text evidence="2">The sequence shown here is derived from an EMBL/GenBank/DDBJ whole genome shotgun (WGS) entry which is preliminary data.</text>
</comment>
<keyword evidence="1" id="KW-0812">Transmembrane</keyword>
<gene>
    <name evidence="2" type="ORF">J7I43_04260</name>
</gene>
<feature type="transmembrane region" description="Helical" evidence="1">
    <location>
        <begin position="103"/>
        <end position="123"/>
    </location>
</feature>
<evidence type="ECO:0000313" key="2">
    <source>
        <dbReference type="EMBL" id="MBO9151407.1"/>
    </source>
</evidence>
<dbReference type="EMBL" id="JAGHKP010000001">
    <property type="protein sequence ID" value="MBO9151407.1"/>
    <property type="molecule type" value="Genomic_DNA"/>
</dbReference>
<dbReference type="RefSeq" id="WP_209143589.1">
    <property type="nucleotide sequence ID" value="NZ_JAGHKP010000001.1"/>
</dbReference>
<reference evidence="3" key="1">
    <citation type="submission" date="2021-03" db="EMBL/GenBank/DDBJ databases">
        <title>Assistant Professor.</title>
        <authorList>
            <person name="Huq M.A."/>
        </authorList>
    </citation>
    <scope>NUCLEOTIDE SEQUENCE [LARGE SCALE GENOMIC DNA]</scope>
    <source>
        <strain evidence="3">MAH-28</strain>
    </source>
</reference>
<proteinExistence type="predicted"/>
<keyword evidence="1" id="KW-0472">Membrane</keyword>
<evidence type="ECO:0008006" key="4">
    <source>
        <dbReference type="Google" id="ProtNLM"/>
    </source>
</evidence>